<evidence type="ECO:0000313" key="1">
    <source>
        <dbReference type="EMBL" id="MBS4197044.1"/>
    </source>
</evidence>
<gene>
    <name evidence="1" type="ORF">KHA97_18490</name>
</gene>
<dbReference type="Pfam" id="PF04402">
    <property type="entry name" value="SIMPL"/>
    <property type="match status" value="1"/>
</dbReference>
<dbReference type="GO" id="GO:0006974">
    <property type="term" value="P:DNA damage response"/>
    <property type="evidence" value="ECO:0007669"/>
    <property type="project" value="TreeGrafter"/>
</dbReference>
<dbReference type="Gene3D" id="3.30.110.170">
    <property type="entry name" value="Protein of unknown function (DUF541), domain 1"/>
    <property type="match status" value="1"/>
</dbReference>
<name>A0A942YIJ8_9BACI</name>
<dbReference type="InterPro" id="IPR007497">
    <property type="entry name" value="SIMPL/DUF541"/>
</dbReference>
<protein>
    <submittedName>
        <fullName evidence="1">SIMPL domain-containing protein</fullName>
    </submittedName>
</protein>
<keyword evidence="2" id="KW-1185">Reference proteome</keyword>
<dbReference type="PANTHER" id="PTHR34387">
    <property type="entry name" value="SLR1258 PROTEIN"/>
    <property type="match status" value="1"/>
</dbReference>
<dbReference type="Proteomes" id="UP000681414">
    <property type="component" value="Unassembled WGS sequence"/>
</dbReference>
<sequence>MLHYQSYRYPNTILENKKEIIQVIGEGKVSVQPDHAKVTLGASTESKTLKLAQEENAELITKIKRALNQMGIKDKQIKTVDYSIFPQYDFVDGKQEFRTYKVDHLLEISIFQIEMSGKVVDEAVKNGANIVSNVKFEISNYDQYYKEALSLAVVNAIEKAETIARTLKVHLVKTPILITENPKQPSGPIPFETTAFVKGAATTPIQPGSTDIMSTITADFEYH</sequence>
<dbReference type="InterPro" id="IPR052022">
    <property type="entry name" value="26kDa_periplasmic_antigen"/>
</dbReference>
<dbReference type="PANTHER" id="PTHR34387:SF1">
    <property type="entry name" value="PERIPLASMIC IMMUNOGENIC PROTEIN"/>
    <property type="match status" value="1"/>
</dbReference>
<comment type="caution">
    <text evidence="1">The sequence shown here is derived from an EMBL/GenBank/DDBJ whole genome shotgun (WGS) entry which is preliminary data.</text>
</comment>
<accession>A0A942YIJ8</accession>
<dbReference type="Gene3D" id="3.30.70.2970">
    <property type="entry name" value="Protein of unknown function (DUF541), domain 2"/>
    <property type="match status" value="1"/>
</dbReference>
<reference evidence="1 2" key="1">
    <citation type="submission" date="2021-05" db="EMBL/GenBank/DDBJ databases">
        <title>Novel Bacillus species.</title>
        <authorList>
            <person name="Liu G."/>
        </authorList>
    </citation>
    <scope>NUCLEOTIDE SEQUENCE [LARGE SCALE GENOMIC DNA]</scope>
    <source>
        <strain evidence="2">FJAT-49780</strain>
    </source>
</reference>
<dbReference type="EMBL" id="JAGYPG010000003">
    <property type="protein sequence ID" value="MBS4197044.1"/>
    <property type="molecule type" value="Genomic_DNA"/>
</dbReference>
<proteinExistence type="predicted"/>
<dbReference type="AlphaFoldDB" id="A0A942YIJ8"/>
<organism evidence="1 2">
    <name type="scientific">Lederbergia citri</name>
    <dbReference type="NCBI Taxonomy" id="2833580"/>
    <lineage>
        <taxon>Bacteria</taxon>
        <taxon>Bacillati</taxon>
        <taxon>Bacillota</taxon>
        <taxon>Bacilli</taxon>
        <taxon>Bacillales</taxon>
        <taxon>Bacillaceae</taxon>
        <taxon>Lederbergia</taxon>
    </lineage>
</organism>
<evidence type="ECO:0000313" key="2">
    <source>
        <dbReference type="Proteomes" id="UP000681414"/>
    </source>
</evidence>